<feature type="signal peptide" evidence="1">
    <location>
        <begin position="1"/>
        <end position="23"/>
    </location>
</feature>
<name>A0A917UZ14_9PSED</name>
<comment type="caution">
    <text evidence="3">The sequence shown here is derived from an EMBL/GenBank/DDBJ whole genome shotgun (WGS) entry which is preliminary data.</text>
</comment>
<dbReference type="Proteomes" id="UP000635983">
    <property type="component" value="Unassembled WGS sequence"/>
</dbReference>
<dbReference type="Gene3D" id="3.40.50.10610">
    <property type="entry name" value="ABC-type transport auxiliary lipoprotein component"/>
    <property type="match status" value="1"/>
</dbReference>
<gene>
    <name evidence="3" type="ORF">GCM10009304_25840</name>
</gene>
<reference evidence="3" key="2">
    <citation type="submission" date="2020-09" db="EMBL/GenBank/DDBJ databases">
        <authorList>
            <person name="Sun Q."/>
            <person name="Ohkuma M."/>
        </authorList>
    </citation>
    <scope>NUCLEOTIDE SEQUENCE</scope>
    <source>
        <strain evidence="3">JCM 30078</strain>
    </source>
</reference>
<evidence type="ECO:0000313" key="3">
    <source>
        <dbReference type="EMBL" id="GGJ98781.1"/>
    </source>
</evidence>
<evidence type="ECO:0000256" key="1">
    <source>
        <dbReference type="SAM" id="SignalP"/>
    </source>
</evidence>
<dbReference type="EMBL" id="BMPO01000005">
    <property type="protein sequence ID" value="GGJ98781.1"/>
    <property type="molecule type" value="Genomic_DNA"/>
</dbReference>
<protein>
    <submittedName>
        <fullName evidence="3">Lipoprotein</fullName>
    </submittedName>
</protein>
<dbReference type="PROSITE" id="PS51257">
    <property type="entry name" value="PROKAR_LIPOPROTEIN"/>
    <property type="match status" value="1"/>
</dbReference>
<evidence type="ECO:0000313" key="4">
    <source>
        <dbReference type="Proteomes" id="UP000635983"/>
    </source>
</evidence>
<reference evidence="3" key="1">
    <citation type="journal article" date="2014" name="Int. J. Syst. Evol. Microbiol.">
        <title>Complete genome sequence of Corynebacterium casei LMG S-19264T (=DSM 44701T), isolated from a smear-ripened cheese.</title>
        <authorList>
            <consortium name="US DOE Joint Genome Institute (JGI-PGF)"/>
            <person name="Walter F."/>
            <person name="Albersmeier A."/>
            <person name="Kalinowski J."/>
            <person name="Ruckert C."/>
        </authorList>
    </citation>
    <scope>NUCLEOTIDE SEQUENCE</scope>
    <source>
        <strain evidence="3">JCM 30078</strain>
    </source>
</reference>
<dbReference type="SUPFAM" id="SSF159594">
    <property type="entry name" value="XCC0632-like"/>
    <property type="match status" value="1"/>
</dbReference>
<feature type="domain" description="ABC-type transport auxiliary lipoprotein component" evidence="2">
    <location>
        <begin position="28"/>
        <end position="188"/>
    </location>
</feature>
<evidence type="ECO:0000259" key="2">
    <source>
        <dbReference type="Pfam" id="PF03886"/>
    </source>
</evidence>
<proteinExistence type="predicted"/>
<dbReference type="AlphaFoldDB" id="A0A917UZ14"/>
<dbReference type="RefSeq" id="WP_188983648.1">
    <property type="nucleotide sequence ID" value="NZ_BMPO01000005.1"/>
</dbReference>
<organism evidence="3 4">
    <name type="scientific">Pseudomonas matsuisoli</name>
    <dbReference type="NCBI Taxonomy" id="1515666"/>
    <lineage>
        <taxon>Bacteria</taxon>
        <taxon>Pseudomonadati</taxon>
        <taxon>Pseudomonadota</taxon>
        <taxon>Gammaproteobacteria</taxon>
        <taxon>Pseudomonadales</taxon>
        <taxon>Pseudomonadaceae</taxon>
        <taxon>Pseudomonas</taxon>
    </lineage>
</organism>
<feature type="chain" id="PRO_5037664585" evidence="1">
    <location>
        <begin position="24"/>
        <end position="206"/>
    </location>
</feature>
<dbReference type="Pfam" id="PF03886">
    <property type="entry name" value="ABC_trans_aux"/>
    <property type="match status" value="1"/>
</dbReference>
<accession>A0A917UZ14</accession>
<keyword evidence="4" id="KW-1185">Reference proteome</keyword>
<sequence length="206" mass="22316">MTLIARALGTAAALSLAACSSSAPTQYYTLIAPPQAQASMGQPVPFQLQVQSLRMPVQVDQPQLVVRQGNGKLAILESERWGSPLADEFHDALVGQLEHRLGTRDLAGLPRDSNRDQLAVRVDVRRFESIPGHYALVDTVWSLNLRAQDGQRRSLTCSTQTTEKAGATIEEVVVAHQRAVAVLADTIAETSRQWVAAPQTACPKGR</sequence>
<keyword evidence="3" id="KW-0449">Lipoprotein</keyword>
<keyword evidence="1" id="KW-0732">Signal</keyword>
<dbReference type="InterPro" id="IPR005586">
    <property type="entry name" value="ABC_trans_aux"/>
</dbReference>